<comment type="subunit">
    <text evidence="9">Homodimer, forms a heterotetramer with a Cas1 homodimer.</text>
</comment>
<evidence type="ECO:0000313" key="11">
    <source>
        <dbReference type="Proteomes" id="UP000464954"/>
    </source>
</evidence>
<evidence type="ECO:0000313" key="10">
    <source>
        <dbReference type="EMBL" id="QHI70692.1"/>
    </source>
</evidence>
<evidence type="ECO:0000256" key="5">
    <source>
        <dbReference type="ARBA" id="ARBA00022759"/>
    </source>
</evidence>
<evidence type="ECO:0000256" key="9">
    <source>
        <dbReference type="HAMAP-Rule" id="MF_01471"/>
    </source>
</evidence>
<dbReference type="NCBIfam" id="TIGR01573">
    <property type="entry name" value="cas2"/>
    <property type="match status" value="1"/>
</dbReference>
<dbReference type="Proteomes" id="UP000464954">
    <property type="component" value="Chromosome"/>
</dbReference>
<evidence type="ECO:0000256" key="2">
    <source>
        <dbReference type="ARBA" id="ARBA00009959"/>
    </source>
</evidence>
<dbReference type="Pfam" id="PF09827">
    <property type="entry name" value="CRISPR_Cas2"/>
    <property type="match status" value="1"/>
</dbReference>
<evidence type="ECO:0000256" key="8">
    <source>
        <dbReference type="ARBA" id="ARBA00023118"/>
    </source>
</evidence>
<keyword evidence="11" id="KW-1185">Reference proteome</keyword>
<keyword evidence="4 9" id="KW-0479">Metal-binding</keyword>
<dbReference type="RefSeq" id="WP_160629864.1">
    <property type="nucleotide sequence ID" value="NZ_CP047593.1"/>
</dbReference>
<feature type="binding site" evidence="9">
    <location>
        <position position="19"/>
    </location>
    <ligand>
        <name>Mg(2+)</name>
        <dbReference type="ChEBI" id="CHEBI:18420"/>
        <note>catalytic</note>
    </ligand>
</feature>
<evidence type="ECO:0000256" key="1">
    <source>
        <dbReference type="ARBA" id="ARBA00001946"/>
    </source>
</evidence>
<dbReference type="AlphaFoldDB" id="A0A6P1M9I3"/>
<dbReference type="EMBL" id="CP047593">
    <property type="protein sequence ID" value="QHI70692.1"/>
    <property type="molecule type" value="Genomic_DNA"/>
</dbReference>
<dbReference type="GO" id="GO:0016787">
    <property type="term" value="F:hydrolase activity"/>
    <property type="evidence" value="ECO:0007669"/>
    <property type="project" value="UniProtKB-KW"/>
</dbReference>
<name>A0A6P1M9I3_9BACT</name>
<gene>
    <name evidence="9 10" type="primary">cas2</name>
    <name evidence="10" type="ORF">GT409_15010</name>
</gene>
<dbReference type="EC" id="3.1.-.-" evidence="9"/>
<dbReference type="GO" id="GO:0004521">
    <property type="term" value="F:RNA endonuclease activity"/>
    <property type="evidence" value="ECO:0007669"/>
    <property type="project" value="InterPro"/>
</dbReference>
<dbReference type="GO" id="GO:0051607">
    <property type="term" value="P:defense response to virus"/>
    <property type="evidence" value="ECO:0007669"/>
    <property type="project" value="UniProtKB-UniRule"/>
</dbReference>
<evidence type="ECO:0000256" key="3">
    <source>
        <dbReference type="ARBA" id="ARBA00022722"/>
    </source>
</evidence>
<keyword evidence="3 9" id="KW-0540">Nuclease</keyword>
<evidence type="ECO:0000256" key="4">
    <source>
        <dbReference type="ARBA" id="ARBA00022723"/>
    </source>
</evidence>
<dbReference type="GO" id="GO:0046872">
    <property type="term" value="F:metal ion binding"/>
    <property type="evidence" value="ECO:0007669"/>
    <property type="project" value="UniProtKB-UniRule"/>
</dbReference>
<proteinExistence type="inferred from homology"/>
<comment type="cofactor">
    <cofactor evidence="1 9">
        <name>Mg(2+)</name>
        <dbReference type="ChEBI" id="CHEBI:18420"/>
    </cofactor>
</comment>
<keyword evidence="8 9" id="KW-0051">Antiviral defense</keyword>
<keyword evidence="7 9" id="KW-0460">Magnesium</keyword>
<organism evidence="10 11">
    <name type="scientific">Tichowtungia aerotolerans</name>
    <dbReference type="NCBI Taxonomy" id="2697043"/>
    <lineage>
        <taxon>Bacteria</taxon>
        <taxon>Pseudomonadati</taxon>
        <taxon>Kiritimatiellota</taxon>
        <taxon>Tichowtungiia</taxon>
        <taxon>Tichowtungiales</taxon>
        <taxon>Tichowtungiaceae</taxon>
        <taxon>Tichowtungia</taxon>
    </lineage>
</organism>
<protein>
    <recommendedName>
        <fullName evidence="9">CRISPR-associated endoribonuclease Cas2</fullName>
        <ecNumber evidence="9">3.1.-.-</ecNumber>
    </recommendedName>
</protein>
<dbReference type="HAMAP" id="MF_01471">
    <property type="entry name" value="Cas2"/>
    <property type="match status" value="1"/>
</dbReference>
<dbReference type="InterPro" id="IPR019199">
    <property type="entry name" value="Virulence_VapD/CRISPR_Cas2"/>
</dbReference>
<comment type="similarity">
    <text evidence="2 9">Belongs to the CRISPR-associated endoribonuclease Cas2 protein family.</text>
</comment>
<sequence>MSEVRLNAYKIMWLFVFFDLPTNTKKERHNASAFRKRLMKDGFTMMQYSVYTRHCGSKESADVHTKRVNSMVPKKGQVSILRITDKQYGDIINFWGEATTPLPPKPSQLEFF</sequence>
<dbReference type="SUPFAM" id="SSF143430">
    <property type="entry name" value="TTP0101/SSO1404-like"/>
    <property type="match status" value="1"/>
</dbReference>
<dbReference type="KEGG" id="taer:GT409_15010"/>
<reference evidence="10 11" key="1">
    <citation type="submission" date="2020-01" db="EMBL/GenBank/DDBJ databases">
        <title>Ponticoccus aerotolerans gen. nov., sp. nov., an anaerobic bacterium and proposal of Ponticoccusceae fam. nov., Ponticoccusles ord. nov. and Ponticoccuse classis nov. in the phylum Kiritimatiellaeota.</title>
        <authorList>
            <person name="Zhou L.Y."/>
            <person name="Du Z.J."/>
        </authorList>
    </citation>
    <scope>NUCLEOTIDE SEQUENCE [LARGE SCALE GENOMIC DNA]</scope>
    <source>
        <strain evidence="10 11">S-5007</strain>
    </source>
</reference>
<accession>A0A6P1M9I3</accession>
<evidence type="ECO:0000256" key="6">
    <source>
        <dbReference type="ARBA" id="ARBA00022801"/>
    </source>
</evidence>
<dbReference type="GO" id="GO:0043571">
    <property type="term" value="P:maintenance of CRISPR repeat elements"/>
    <property type="evidence" value="ECO:0007669"/>
    <property type="project" value="UniProtKB-UniRule"/>
</dbReference>
<evidence type="ECO:0000256" key="7">
    <source>
        <dbReference type="ARBA" id="ARBA00022842"/>
    </source>
</evidence>
<keyword evidence="6 9" id="KW-0378">Hydrolase</keyword>
<keyword evidence="5 9" id="KW-0255">Endonuclease</keyword>
<comment type="function">
    <text evidence="9">CRISPR (clustered regularly interspaced short palindromic repeat), is an adaptive immune system that provides protection against mobile genetic elements (viruses, transposable elements and conjugative plasmids). CRISPR clusters contain sequences complementary to antecedent mobile elements and target invading nucleic acids. CRISPR clusters are transcribed and processed into CRISPR RNA (crRNA). Functions as a ssRNA-specific endoribonuclease. Involved in the integration of spacer DNA into the CRISPR cassette.</text>
</comment>
<dbReference type="InterPro" id="IPR021127">
    <property type="entry name" value="CRISPR_associated_Cas2"/>
</dbReference>